<evidence type="ECO:0000256" key="1">
    <source>
        <dbReference type="ARBA" id="ARBA00008282"/>
    </source>
</evidence>
<evidence type="ECO:0000313" key="22">
    <source>
        <dbReference type="Proteomes" id="UP000294841"/>
    </source>
</evidence>
<organism evidence="21 22">
    <name type="scientific">Bisgaardia hudsonensis</name>
    <dbReference type="NCBI Taxonomy" id="109472"/>
    <lineage>
        <taxon>Bacteria</taxon>
        <taxon>Pseudomonadati</taxon>
        <taxon>Pseudomonadota</taxon>
        <taxon>Gammaproteobacteria</taxon>
        <taxon>Pasteurellales</taxon>
        <taxon>Pasteurellaceae</taxon>
        <taxon>Bisgaardia</taxon>
    </lineage>
</organism>
<dbReference type="Gene3D" id="3.10.520.10">
    <property type="entry name" value="ApbE-like domains"/>
    <property type="match status" value="1"/>
</dbReference>
<feature type="transmembrane region" description="Helical" evidence="20">
    <location>
        <begin position="12"/>
        <end position="30"/>
    </location>
</feature>
<evidence type="ECO:0000256" key="20">
    <source>
        <dbReference type="SAM" id="Phobius"/>
    </source>
</evidence>
<evidence type="ECO:0000256" key="19">
    <source>
        <dbReference type="PIRSR" id="PIRSR006268-2"/>
    </source>
</evidence>
<dbReference type="InterPro" id="IPR024932">
    <property type="entry name" value="ApbE"/>
</dbReference>
<evidence type="ECO:0000256" key="16">
    <source>
        <dbReference type="ARBA" id="ARBA00048540"/>
    </source>
</evidence>
<comment type="subcellular location">
    <subcellularLocation>
        <location evidence="17">Cell inner membrane</location>
        <topology evidence="17">Lipid-anchor</topology>
        <orientation evidence="17">Periplasmic side</orientation>
    </subcellularLocation>
</comment>
<feature type="binding site" evidence="19">
    <location>
        <position position="189"/>
    </location>
    <ligand>
        <name>Mg(2+)</name>
        <dbReference type="ChEBI" id="CHEBI:18420"/>
    </ligand>
</feature>
<dbReference type="PANTHER" id="PTHR30040:SF2">
    <property type="entry name" value="FAD:PROTEIN FMN TRANSFERASE"/>
    <property type="match status" value="1"/>
</dbReference>
<keyword evidence="12 20" id="KW-0472">Membrane</keyword>
<comment type="catalytic activity">
    <reaction evidence="16 18">
        <text>L-threonyl-[protein] + FAD = FMN-L-threonyl-[protein] + AMP + H(+)</text>
        <dbReference type="Rhea" id="RHEA:36847"/>
        <dbReference type="Rhea" id="RHEA-COMP:11060"/>
        <dbReference type="Rhea" id="RHEA-COMP:11061"/>
        <dbReference type="ChEBI" id="CHEBI:15378"/>
        <dbReference type="ChEBI" id="CHEBI:30013"/>
        <dbReference type="ChEBI" id="CHEBI:57692"/>
        <dbReference type="ChEBI" id="CHEBI:74257"/>
        <dbReference type="ChEBI" id="CHEBI:456215"/>
        <dbReference type="EC" id="2.7.1.180"/>
    </reaction>
</comment>
<evidence type="ECO:0000256" key="10">
    <source>
        <dbReference type="ARBA" id="ARBA00022827"/>
    </source>
</evidence>
<keyword evidence="6 18" id="KW-0285">Flavoprotein</keyword>
<keyword evidence="22" id="KW-1185">Reference proteome</keyword>
<dbReference type="PIRSF" id="PIRSF006268">
    <property type="entry name" value="ApbE"/>
    <property type="match status" value="1"/>
</dbReference>
<dbReference type="RefSeq" id="WP_132024436.1">
    <property type="nucleotide sequence ID" value="NZ_CP016605.1"/>
</dbReference>
<dbReference type="GO" id="GO:0016740">
    <property type="term" value="F:transferase activity"/>
    <property type="evidence" value="ECO:0007669"/>
    <property type="project" value="UniProtKB-UniRule"/>
</dbReference>
<keyword evidence="7 18" id="KW-0808">Transferase</keyword>
<evidence type="ECO:0000256" key="5">
    <source>
        <dbReference type="ARBA" id="ARBA00022519"/>
    </source>
</evidence>
<comment type="caution">
    <text evidence="21">The sequence shown here is derived from an EMBL/GenBank/DDBJ whole genome shotgun (WGS) entry which is preliminary data.</text>
</comment>
<keyword evidence="20" id="KW-1133">Transmembrane helix</keyword>
<evidence type="ECO:0000256" key="7">
    <source>
        <dbReference type="ARBA" id="ARBA00022679"/>
    </source>
</evidence>
<dbReference type="OrthoDB" id="9778595at2"/>
<dbReference type="EMBL" id="SLXI01000005">
    <property type="protein sequence ID" value="TCP12054.1"/>
    <property type="molecule type" value="Genomic_DNA"/>
</dbReference>
<evidence type="ECO:0000256" key="8">
    <source>
        <dbReference type="ARBA" id="ARBA00022723"/>
    </source>
</evidence>
<evidence type="ECO:0000256" key="15">
    <source>
        <dbReference type="ARBA" id="ARBA00031306"/>
    </source>
</evidence>
<dbReference type="EC" id="2.7.1.180" evidence="2 18"/>
<keyword evidence="13" id="KW-0564">Palmitate</keyword>
<dbReference type="Pfam" id="PF02424">
    <property type="entry name" value="ApbE"/>
    <property type="match status" value="1"/>
</dbReference>
<evidence type="ECO:0000256" key="18">
    <source>
        <dbReference type="PIRNR" id="PIRNR006268"/>
    </source>
</evidence>
<keyword evidence="10 18" id="KW-0274">FAD</keyword>
<keyword evidence="14 21" id="KW-0449">Lipoprotein</keyword>
<keyword evidence="5" id="KW-0997">Cell inner membrane</keyword>
<evidence type="ECO:0000256" key="2">
    <source>
        <dbReference type="ARBA" id="ARBA00011955"/>
    </source>
</evidence>
<evidence type="ECO:0000256" key="9">
    <source>
        <dbReference type="ARBA" id="ARBA00022729"/>
    </source>
</evidence>
<evidence type="ECO:0000256" key="12">
    <source>
        <dbReference type="ARBA" id="ARBA00023136"/>
    </source>
</evidence>
<dbReference type="Proteomes" id="UP000294841">
    <property type="component" value="Unassembled WGS sequence"/>
</dbReference>
<sequence length="354" mass="39621">MERINRKLKALFLGIIVFVGLVSIFLFNTFHSREVVGLSGKTMGTTYHVKYIGSKQIKLSSEDVHKQIEIILKDVNQKMSTYIATSELSLFNKNKQIDTPIEVSKDLSKVVAEAVRLNKITEGALDVTVGPLVNLWGFGPEKRIEKEPTEIQINERRAWVGIDKLKVINHDEKNYLQKSVPELYVDLSSIAKGFGVDQVADYLEKIGSNDYLVEIGGEIRAKGKNQENKFWQIAIEKPTFDGSRAVDKVIGLDNFAMATSGDYRNYFEDNGQRFSHEIDPKTGRPIQHHLASITVLSSSSMTADGLSTGLFVLGEDRALEVAEKNNLAVYLIIKTDKGFEAKMSSAFKKLTEIN</sequence>
<keyword evidence="8 18" id="KW-0479">Metal-binding</keyword>
<evidence type="ECO:0000313" key="21">
    <source>
        <dbReference type="EMBL" id="TCP12054.1"/>
    </source>
</evidence>
<keyword evidence="4" id="KW-1003">Cell membrane</keyword>
<feature type="binding site" evidence="19">
    <location>
        <position position="308"/>
    </location>
    <ligand>
        <name>Mg(2+)</name>
        <dbReference type="ChEBI" id="CHEBI:18420"/>
    </ligand>
</feature>
<dbReference type="AlphaFoldDB" id="A0A4R2MU13"/>
<dbReference type="PANTHER" id="PTHR30040">
    <property type="entry name" value="THIAMINE BIOSYNTHESIS LIPOPROTEIN APBE"/>
    <property type="match status" value="1"/>
</dbReference>
<evidence type="ECO:0000256" key="14">
    <source>
        <dbReference type="ARBA" id="ARBA00023288"/>
    </source>
</evidence>
<dbReference type="FunFam" id="3.10.520.10:FF:000001">
    <property type="entry name" value="FAD:protein FMN transferase"/>
    <property type="match status" value="1"/>
</dbReference>
<evidence type="ECO:0000256" key="3">
    <source>
        <dbReference type="ARBA" id="ARBA00016337"/>
    </source>
</evidence>
<reference evidence="21 22" key="1">
    <citation type="submission" date="2019-03" db="EMBL/GenBank/DDBJ databases">
        <title>Genomic Encyclopedia of Type Strains, Phase IV (KMG-IV): sequencing the most valuable type-strain genomes for metagenomic binning, comparative biology and taxonomic classification.</title>
        <authorList>
            <person name="Goeker M."/>
        </authorList>
    </citation>
    <scope>NUCLEOTIDE SEQUENCE [LARGE SCALE GENOMIC DNA]</scope>
    <source>
        <strain evidence="21 22">DSM 28231</strain>
    </source>
</reference>
<evidence type="ECO:0000256" key="4">
    <source>
        <dbReference type="ARBA" id="ARBA00022475"/>
    </source>
</evidence>
<gene>
    <name evidence="21" type="ORF">EV697_105166</name>
</gene>
<proteinExistence type="inferred from homology"/>
<accession>A0A4R2MU13</accession>
<evidence type="ECO:0000256" key="13">
    <source>
        <dbReference type="ARBA" id="ARBA00023139"/>
    </source>
</evidence>
<protein>
    <recommendedName>
        <fullName evidence="3 18">FAD:protein FMN transferase</fullName>
        <ecNumber evidence="2 18">2.7.1.180</ecNumber>
    </recommendedName>
    <alternativeName>
        <fullName evidence="15 18">Flavin transferase</fullName>
    </alternativeName>
</protein>
<feature type="binding site" evidence="19">
    <location>
        <position position="304"/>
    </location>
    <ligand>
        <name>Mg(2+)</name>
        <dbReference type="ChEBI" id="CHEBI:18420"/>
    </ligand>
</feature>
<dbReference type="InterPro" id="IPR003374">
    <property type="entry name" value="ApbE-like_sf"/>
</dbReference>
<name>A0A4R2MU13_9PAST</name>
<keyword evidence="9" id="KW-0732">Signal</keyword>
<evidence type="ECO:0000256" key="11">
    <source>
        <dbReference type="ARBA" id="ARBA00022842"/>
    </source>
</evidence>
<keyword evidence="20" id="KW-0812">Transmembrane</keyword>
<comment type="cofactor">
    <cofactor evidence="19">
        <name>Mg(2+)</name>
        <dbReference type="ChEBI" id="CHEBI:18420"/>
    </cofactor>
    <cofactor evidence="19">
        <name>Mn(2+)</name>
        <dbReference type="ChEBI" id="CHEBI:29035"/>
    </cofactor>
    <text evidence="19">Magnesium. Can also use manganese.</text>
</comment>
<dbReference type="GO" id="GO:0046872">
    <property type="term" value="F:metal ion binding"/>
    <property type="evidence" value="ECO:0007669"/>
    <property type="project" value="UniProtKB-UniRule"/>
</dbReference>
<comment type="similarity">
    <text evidence="1 18">Belongs to the ApbE family.</text>
</comment>
<keyword evidence="11 18" id="KW-0460">Magnesium</keyword>
<dbReference type="SUPFAM" id="SSF143631">
    <property type="entry name" value="ApbE-like"/>
    <property type="match status" value="1"/>
</dbReference>
<dbReference type="GO" id="GO:0005886">
    <property type="term" value="C:plasma membrane"/>
    <property type="evidence" value="ECO:0007669"/>
    <property type="project" value="UniProtKB-SubCell"/>
</dbReference>
<evidence type="ECO:0000256" key="6">
    <source>
        <dbReference type="ARBA" id="ARBA00022630"/>
    </source>
</evidence>
<evidence type="ECO:0000256" key="17">
    <source>
        <dbReference type="ARBA" id="ARBA00060485"/>
    </source>
</evidence>